<accession>A0A1D3TQY3</accession>
<dbReference type="Gene3D" id="3.40.50.300">
    <property type="entry name" value="P-loop containing nucleotide triphosphate hydrolases"/>
    <property type="match status" value="1"/>
</dbReference>
<reference evidence="1 2" key="1">
    <citation type="submission" date="2016-09" db="EMBL/GenBank/DDBJ databases">
        <authorList>
            <person name="Capua I."/>
            <person name="De Benedictis P."/>
            <person name="Joannis T."/>
            <person name="Lombin L.H."/>
            <person name="Cattoli G."/>
        </authorList>
    </citation>
    <scope>NUCLEOTIDE SEQUENCE [LARGE SCALE GENOMIC DNA]</scope>
    <source>
        <strain evidence="1 2">GluBS11</strain>
    </source>
</reference>
<dbReference type="GO" id="GO:0005524">
    <property type="term" value="F:ATP binding"/>
    <property type="evidence" value="ECO:0007669"/>
    <property type="project" value="InterPro"/>
</dbReference>
<evidence type="ECO:0000313" key="1">
    <source>
        <dbReference type="EMBL" id="SCP96039.1"/>
    </source>
</evidence>
<dbReference type="GO" id="GO:0009236">
    <property type="term" value="P:cobalamin biosynthetic process"/>
    <property type="evidence" value="ECO:0007669"/>
    <property type="project" value="InterPro"/>
</dbReference>
<gene>
    <name evidence="1" type="ORF">SAMN05421730_1003134</name>
</gene>
<dbReference type="InterPro" id="IPR003724">
    <property type="entry name" value="CblAdoTrfase_CobA"/>
</dbReference>
<keyword evidence="2" id="KW-1185">Reference proteome</keyword>
<proteinExistence type="predicted"/>
<dbReference type="AlphaFoldDB" id="A0A1D3TQY3"/>
<dbReference type="PANTHER" id="PTHR46638">
    <property type="entry name" value="CORRINOID ADENOSYLTRANSFERASE"/>
    <property type="match status" value="1"/>
</dbReference>
<dbReference type="PANTHER" id="PTHR46638:SF1">
    <property type="entry name" value="CORRINOID ADENOSYLTRANSFERASE"/>
    <property type="match status" value="1"/>
</dbReference>
<evidence type="ECO:0000313" key="2">
    <source>
        <dbReference type="Proteomes" id="UP000199315"/>
    </source>
</evidence>
<dbReference type="RefSeq" id="WP_091230870.1">
    <property type="nucleotide sequence ID" value="NZ_FMKA01000003.1"/>
</dbReference>
<name>A0A1D3TQY3_9FIRM</name>
<dbReference type="STRING" id="1619234.SAMN05421730_1003134"/>
<sequence>MRGLIHIYTGEGKGKSTAAVGLSIRCAGRGKKVLYTQFLKDNSSGELAVLSRTENIRVLPCPESYGFYWKMTDSQKEEATKTYSSLLEAAAHEAVAGEYRMLVLDEIIAAYNCNLIDRAYLLEFLKNRPEGLEVVLTGRNPSEELLELADYVSEIRKIKHPYDRGIGARDGIEK</sequence>
<dbReference type="OrthoDB" id="9810309at2"/>
<dbReference type="PIRSF" id="PIRSF015617">
    <property type="entry name" value="Adensltrnsf_CobA"/>
    <property type="match status" value="1"/>
</dbReference>
<organism evidence="1 2">
    <name type="scientific">Anaerobium acetethylicum</name>
    <dbReference type="NCBI Taxonomy" id="1619234"/>
    <lineage>
        <taxon>Bacteria</taxon>
        <taxon>Bacillati</taxon>
        <taxon>Bacillota</taxon>
        <taxon>Clostridia</taxon>
        <taxon>Lachnospirales</taxon>
        <taxon>Lachnospiraceae</taxon>
        <taxon>Anaerobium</taxon>
    </lineage>
</organism>
<dbReference type="SUPFAM" id="SSF52540">
    <property type="entry name" value="P-loop containing nucleoside triphosphate hydrolases"/>
    <property type="match status" value="1"/>
</dbReference>
<dbReference type="Proteomes" id="UP000199315">
    <property type="component" value="Unassembled WGS sequence"/>
</dbReference>
<keyword evidence="1" id="KW-0808">Transferase</keyword>
<dbReference type="EMBL" id="FMKA01000003">
    <property type="protein sequence ID" value="SCP96039.1"/>
    <property type="molecule type" value="Genomic_DNA"/>
</dbReference>
<dbReference type="GO" id="GO:0008817">
    <property type="term" value="F:corrinoid adenosyltransferase activity"/>
    <property type="evidence" value="ECO:0007669"/>
    <property type="project" value="InterPro"/>
</dbReference>
<dbReference type="InterPro" id="IPR027417">
    <property type="entry name" value="P-loop_NTPase"/>
</dbReference>
<protein>
    <submittedName>
        <fullName evidence="1">Cob(I)alamin adenosyltransferase</fullName>
    </submittedName>
</protein>
<dbReference type="Pfam" id="PF02572">
    <property type="entry name" value="CobA_CobO_BtuR"/>
    <property type="match status" value="1"/>
</dbReference>